<organism evidence="3 4">
    <name type="scientific">Pristionchus mayeri</name>
    <dbReference type="NCBI Taxonomy" id="1317129"/>
    <lineage>
        <taxon>Eukaryota</taxon>
        <taxon>Metazoa</taxon>
        <taxon>Ecdysozoa</taxon>
        <taxon>Nematoda</taxon>
        <taxon>Chromadorea</taxon>
        <taxon>Rhabditida</taxon>
        <taxon>Rhabditina</taxon>
        <taxon>Diplogasteromorpha</taxon>
        <taxon>Diplogasteroidea</taxon>
        <taxon>Neodiplogasteridae</taxon>
        <taxon>Pristionchus</taxon>
    </lineage>
</organism>
<feature type="compositionally biased region" description="Basic and acidic residues" evidence="1">
    <location>
        <begin position="33"/>
        <end position="44"/>
    </location>
</feature>
<reference evidence="4" key="1">
    <citation type="submission" date="2022-10" db="EMBL/GenBank/DDBJ databases">
        <title>Genome assembly of Pristionchus species.</title>
        <authorList>
            <person name="Yoshida K."/>
            <person name="Sommer R.J."/>
        </authorList>
    </citation>
    <scope>NUCLEOTIDE SEQUENCE [LARGE SCALE GENOMIC DNA]</scope>
    <source>
        <strain evidence="4">RS5460</strain>
    </source>
</reference>
<protein>
    <submittedName>
        <fullName evidence="3">Uncharacterized protein</fullName>
    </submittedName>
</protein>
<feature type="chain" id="PRO_5042923109" evidence="2">
    <location>
        <begin position="19"/>
        <end position="102"/>
    </location>
</feature>
<sequence>LLLRLVLLVLFLTPPIDTQRSGSRTAIDYNEDSSNRSRLEKRSSRDDVVVELKAHFESGEKGKPKSDTKANLTNLTYYELTDRMNRYKRAIELMKEEKSMTE</sequence>
<name>A0AAN5C5M7_9BILA</name>
<gene>
    <name evidence="3" type="ORF">PMAYCL1PPCAC_01700</name>
</gene>
<feature type="non-terminal residue" evidence="3">
    <location>
        <position position="102"/>
    </location>
</feature>
<dbReference type="Proteomes" id="UP001328107">
    <property type="component" value="Unassembled WGS sequence"/>
</dbReference>
<evidence type="ECO:0000313" key="3">
    <source>
        <dbReference type="EMBL" id="GMR31505.1"/>
    </source>
</evidence>
<evidence type="ECO:0000313" key="4">
    <source>
        <dbReference type="Proteomes" id="UP001328107"/>
    </source>
</evidence>
<proteinExistence type="predicted"/>
<dbReference type="AlphaFoldDB" id="A0AAN5C5M7"/>
<keyword evidence="4" id="KW-1185">Reference proteome</keyword>
<feature type="non-terminal residue" evidence="3">
    <location>
        <position position="1"/>
    </location>
</feature>
<feature type="region of interest" description="Disordered" evidence="1">
    <location>
        <begin position="19"/>
        <end position="44"/>
    </location>
</feature>
<evidence type="ECO:0000256" key="1">
    <source>
        <dbReference type="SAM" id="MobiDB-lite"/>
    </source>
</evidence>
<evidence type="ECO:0000256" key="2">
    <source>
        <dbReference type="SAM" id="SignalP"/>
    </source>
</evidence>
<accession>A0AAN5C5M7</accession>
<dbReference type="EMBL" id="BTRK01000001">
    <property type="protein sequence ID" value="GMR31505.1"/>
    <property type="molecule type" value="Genomic_DNA"/>
</dbReference>
<comment type="caution">
    <text evidence="3">The sequence shown here is derived from an EMBL/GenBank/DDBJ whole genome shotgun (WGS) entry which is preliminary data.</text>
</comment>
<feature type="signal peptide" evidence="2">
    <location>
        <begin position="1"/>
        <end position="18"/>
    </location>
</feature>
<keyword evidence="2" id="KW-0732">Signal</keyword>